<dbReference type="Proteomes" id="UP000004535">
    <property type="component" value="Unassembled WGS sequence"/>
</dbReference>
<protein>
    <submittedName>
        <fullName evidence="1">Phage regulatory protein</fullName>
    </submittedName>
</protein>
<proteinExistence type="predicted"/>
<dbReference type="InterPro" id="IPR007933">
    <property type="entry name" value="Transcrpt_activ_CII"/>
</dbReference>
<dbReference type="AlphaFoldDB" id="B9BHR4"/>
<dbReference type="InterPro" id="IPR010982">
    <property type="entry name" value="Lambda_DNA-bd_dom_sf"/>
</dbReference>
<dbReference type="SUPFAM" id="SSF47413">
    <property type="entry name" value="lambda repressor-like DNA-binding domains"/>
    <property type="match status" value="1"/>
</dbReference>
<organism evidence="1 2">
    <name type="scientific">Burkholderia multivorans CGD2</name>
    <dbReference type="NCBI Taxonomy" id="513052"/>
    <lineage>
        <taxon>Bacteria</taxon>
        <taxon>Pseudomonadati</taxon>
        <taxon>Pseudomonadota</taxon>
        <taxon>Betaproteobacteria</taxon>
        <taxon>Burkholderiales</taxon>
        <taxon>Burkholderiaceae</taxon>
        <taxon>Burkholderia</taxon>
        <taxon>Burkholderia cepacia complex</taxon>
    </lineage>
</organism>
<dbReference type="Pfam" id="PF05269">
    <property type="entry name" value="Phage_CII"/>
    <property type="match status" value="1"/>
</dbReference>
<dbReference type="RefSeq" id="WP_006403338.1">
    <property type="nucleotide sequence ID" value="NZ_ACFC01000001.1"/>
</dbReference>
<name>B9BHR4_9BURK</name>
<reference evidence="1 2" key="1">
    <citation type="journal article" date="2012" name="J. Bacteriol.">
        <title>Draft Genome Sequence Determination for Cystic Fibrosis and Chronic Granulomatous Disease Burkholderia multivorans Isolates.</title>
        <authorList>
            <person name="Varga J.J."/>
            <person name="Losada L."/>
            <person name="Zelazny A.M."/>
            <person name="Brinkac L."/>
            <person name="Harkins D."/>
            <person name="Radune D."/>
            <person name="Hostetler J."/>
            <person name="Sampaio E.P."/>
            <person name="Ronning C.M."/>
            <person name="Nierman W.C."/>
            <person name="Greenberg D.E."/>
            <person name="Holland S.M."/>
            <person name="Goldberg J.B."/>
        </authorList>
    </citation>
    <scope>NUCLEOTIDE SEQUENCE [LARGE SCALE GENOMIC DNA]</scope>
    <source>
        <strain evidence="1 2">CGD2</strain>
    </source>
</reference>
<sequence>MSTVETVSPAEIESTRMLGARNESEILRAVARVTQAHVADCMGVSASTISRALDDLNRWALLLAAAGLQVVPVDSMVVDAHELTALESMAFKYLETRQQQRIKEGRS</sequence>
<dbReference type="GO" id="GO:0003677">
    <property type="term" value="F:DNA binding"/>
    <property type="evidence" value="ECO:0007669"/>
    <property type="project" value="InterPro"/>
</dbReference>
<gene>
    <name evidence="1" type="ORF">BURMUCGD2_4619</name>
</gene>
<dbReference type="EMBL" id="ACFC01000001">
    <property type="protein sequence ID" value="EEE09247.1"/>
    <property type="molecule type" value="Genomic_DNA"/>
</dbReference>
<dbReference type="Gene3D" id="1.10.260.40">
    <property type="entry name" value="lambda repressor-like DNA-binding domains"/>
    <property type="match status" value="1"/>
</dbReference>
<evidence type="ECO:0000313" key="2">
    <source>
        <dbReference type="Proteomes" id="UP000004535"/>
    </source>
</evidence>
<dbReference type="GO" id="GO:0006355">
    <property type="term" value="P:regulation of DNA-templated transcription"/>
    <property type="evidence" value="ECO:0007669"/>
    <property type="project" value="InterPro"/>
</dbReference>
<accession>B9BHR4</accession>
<comment type="caution">
    <text evidence="1">The sequence shown here is derived from an EMBL/GenBank/DDBJ whole genome shotgun (WGS) entry which is preliminary data.</text>
</comment>
<evidence type="ECO:0000313" key="1">
    <source>
        <dbReference type="EMBL" id="EEE09247.1"/>
    </source>
</evidence>